<dbReference type="GO" id="GO:0044774">
    <property type="term" value="P:mitotic DNA integrity checkpoint signaling"/>
    <property type="evidence" value="ECO:0007669"/>
    <property type="project" value="TreeGrafter"/>
</dbReference>
<accession>E0V9P9</accession>
<dbReference type="Proteomes" id="UP000009046">
    <property type="component" value="Unassembled WGS sequence"/>
</dbReference>
<dbReference type="RefSeq" id="XP_002422822.1">
    <property type="nucleotide sequence ID" value="XM_002422777.1"/>
</dbReference>
<dbReference type="PANTHER" id="PTHR46060:SF2">
    <property type="entry name" value="HISTONE-LYSINE N-METHYLTRANSFERASE SETMAR"/>
    <property type="match status" value="1"/>
</dbReference>
<dbReference type="GO" id="GO:0046975">
    <property type="term" value="F:histone H3K36 methyltransferase activity"/>
    <property type="evidence" value="ECO:0007669"/>
    <property type="project" value="TreeGrafter"/>
</dbReference>
<sequence length="268" mass="31434">MAKGDETLIERQCQNWFAKFRSGDFPLKNEERSGRPLEVNDEQIKALIDYDRHSSTKDIVKKLDVSHTCVKNCLRRLGCQKKLYALLWGTLARKEAPTTSLNDIHQKKVLLSFWWDYKGIVYFELLPRNQIINSEVYIRQLTNLNDTIQEKRSELANSKEIVFHHDNARPSPSLATGQKLLELGWNVLLHPPYSPKLAPNNYHFFRFLKNFLNGEKFQNDNEVKTALEQFFAPKTKEFYEKRKMILPKKCQKVTNNNGHNIIHKNNFA</sequence>
<dbReference type="GO" id="GO:0015074">
    <property type="term" value="P:DNA integration"/>
    <property type="evidence" value="ECO:0007669"/>
    <property type="project" value="TreeGrafter"/>
</dbReference>
<dbReference type="Gene3D" id="3.30.420.10">
    <property type="entry name" value="Ribonuclease H-like superfamily/Ribonuclease H"/>
    <property type="match status" value="1"/>
</dbReference>
<dbReference type="GO" id="GO:0000729">
    <property type="term" value="P:DNA double-strand break processing"/>
    <property type="evidence" value="ECO:0007669"/>
    <property type="project" value="TreeGrafter"/>
</dbReference>
<dbReference type="InterPro" id="IPR001888">
    <property type="entry name" value="Transposase_1"/>
</dbReference>
<dbReference type="GO" id="GO:0006303">
    <property type="term" value="P:double-strand break repair via nonhomologous end joining"/>
    <property type="evidence" value="ECO:0007669"/>
    <property type="project" value="TreeGrafter"/>
</dbReference>
<dbReference type="OrthoDB" id="8056906at2759"/>
<dbReference type="eggNOG" id="KOG3575">
    <property type="taxonomic scope" value="Eukaryota"/>
</dbReference>
<dbReference type="Pfam" id="PF01359">
    <property type="entry name" value="Transposase_1"/>
    <property type="match status" value="1"/>
</dbReference>
<name>E0V9P9_PEDHC</name>
<dbReference type="OMA" id="HICIENH"/>
<reference evidence="1" key="1">
    <citation type="submission" date="2007-04" db="EMBL/GenBank/DDBJ databases">
        <title>Annotation of Pediculus humanus corporis strain USDA.</title>
        <authorList>
            <person name="Kirkness E."/>
            <person name="Hannick L."/>
            <person name="Hass B."/>
            <person name="Bruggner R."/>
            <person name="Lawson D."/>
            <person name="Bidwell S."/>
            <person name="Joardar V."/>
            <person name="Caler E."/>
            <person name="Walenz B."/>
            <person name="Inman J."/>
            <person name="Schobel S."/>
            <person name="Galinsky K."/>
            <person name="Amedeo P."/>
            <person name="Strausberg R."/>
        </authorList>
    </citation>
    <scope>NUCLEOTIDE SEQUENCE</scope>
    <source>
        <strain evidence="1">USDA</strain>
    </source>
</reference>
<dbReference type="VEuPathDB" id="VectorBase:PHUM017920"/>
<dbReference type="GO" id="GO:0000014">
    <property type="term" value="F:single-stranded DNA endodeoxyribonuclease activity"/>
    <property type="evidence" value="ECO:0007669"/>
    <property type="project" value="TreeGrafter"/>
</dbReference>
<dbReference type="CTD" id="8233784"/>
<reference evidence="1" key="2">
    <citation type="submission" date="2007-04" db="EMBL/GenBank/DDBJ databases">
        <title>The genome of the human body louse.</title>
        <authorList>
            <consortium name="The Human Body Louse Genome Consortium"/>
            <person name="Kirkness E."/>
            <person name="Walenz B."/>
            <person name="Hass B."/>
            <person name="Bruggner R."/>
            <person name="Strausberg R."/>
        </authorList>
    </citation>
    <scope>NUCLEOTIDE SEQUENCE</scope>
    <source>
        <strain evidence="1">USDA</strain>
    </source>
</reference>
<dbReference type="InParanoid" id="E0V9P9"/>
<dbReference type="HOGENOM" id="CLU_049837_1_0_1"/>
<evidence type="ECO:0000313" key="2">
    <source>
        <dbReference type="EnsemblMetazoa" id="PHUM017920-PA"/>
    </source>
</evidence>
<proteinExistence type="predicted"/>
<dbReference type="GO" id="GO:0044547">
    <property type="term" value="F:DNA topoisomerase binding"/>
    <property type="evidence" value="ECO:0007669"/>
    <property type="project" value="TreeGrafter"/>
</dbReference>
<dbReference type="InterPro" id="IPR052709">
    <property type="entry name" value="Transposase-MT_Hybrid"/>
</dbReference>
<reference evidence="2" key="3">
    <citation type="submission" date="2020-05" db="UniProtKB">
        <authorList>
            <consortium name="EnsemblMetazoa"/>
        </authorList>
    </citation>
    <scope>IDENTIFICATION</scope>
    <source>
        <strain evidence="2">USDA</strain>
    </source>
</reference>
<dbReference type="InterPro" id="IPR036397">
    <property type="entry name" value="RNaseH_sf"/>
</dbReference>
<dbReference type="GeneID" id="8233784"/>
<dbReference type="GO" id="GO:0003690">
    <property type="term" value="F:double-stranded DNA binding"/>
    <property type="evidence" value="ECO:0007669"/>
    <property type="project" value="TreeGrafter"/>
</dbReference>
<evidence type="ECO:0000313" key="3">
    <source>
        <dbReference type="Proteomes" id="UP000009046"/>
    </source>
</evidence>
<dbReference type="GO" id="GO:0031297">
    <property type="term" value="P:replication fork processing"/>
    <property type="evidence" value="ECO:0007669"/>
    <property type="project" value="TreeGrafter"/>
</dbReference>
<evidence type="ECO:0000313" key="1">
    <source>
        <dbReference type="EMBL" id="EEB10084.1"/>
    </source>
</evidence>
<dbReference type="GO" id="GO:0042800">
    <property type="term" value="F:histone H3K4 methyltransferase activity"/>
    <property type="evidence" value="ECO:0007669"/>
    <property type="project" value="TreeGrafter"/>
</dbReference>
<protein>
    <submittedName>
        <fullName evidence="1 2">Mariner transposase, putative</fullName>
    </submittedName>
</protein>
<dbReference type="EnsemblMetazoa" id="PHUM017920-RA">
    <property type="protein sequence ID" value="PHUM017920-PA"/>
    <property type="gene ID" value="PHUM017920"/>
</dbReference>
<dbReference type="PANTHER" id="PTHR46060">
    <property type="entry name" value="MARINER MOS1 TRANSPOSASE-LIKE PROTEIN"/>
    <property type="match status" value="1"/>
</dbReference>
<dbReference type="GO" id="GO:0000793">
    <property type="term" value="C:condensed chromosome"/>
    <property type="evidence" value="ECO:0007669"/>
    <property type="project" value="TreeGrafter"/>
</dbReference>
<dbReference type="AlphaFoldDB" id="E0V9P9"/>
<dbReference type="GO" id="GO:0005634">
    <property type="term" value="C:nucleus"/>
    <property type="evidence" value="ECO:0007669"/>
    <property type="project" value="TreeGrafter"/>
</dbReference>
<dbReference type="GO" id="GO:0003697">
    <property type="term" value="F:single-stranded DNA binding"/>
    <property type="evidence" value="ECO:0007669"/>
    <property type="project" value="TreeGrafter"/>
</dbReference>
<dbReference type="EMBL" id="AAZO01000215">
    <property type="status" value="NOT_ANNOTATED_CDS"/>
    <property type="molecule type" value="Genomic_DNA"/>
</dbReference>
<keyword evidence="3" id="KW-1185">Reference proteome</keyword>
<dbReference type="GO" id="GO:0035861">
    <property type="term" value="C:site of double-strand break"/>
    <property type="evidence" value="ECO:0007669"/>
    <property type="project" value="TreeGrafter"/>
</dbReference>
<dbReference type="EMBL" id="DS234995">
    <property type="protein sequence ID" value="EEB10084.1"/>
    <property type="molecule type" value="Genomic_DNA"/>
</dbReference>
<dbReference type="KEGG" id="phu:Phum_PHUM017920"/>
<dbReference type="STRING" id="121224.E0V9P9"/>
<organism>
    <name type="scientific">Pediculus humanus subsp. corporis</name>
    <name type="common">Body louse</name>
    <dbReference type="NCBI Taxonomy" id="121224"/>
    <lineage>
        <taxon>Eukaryota</taxon>
        <taxon>Metazoa</taxon>
        <taxon>Ecdysozoa</taxon>
        <taxon>Arthropoda</taxon>
        <taxon>Hexapoda</taxon>
        <taxon>Insecta</taxon>
        <taxon>Pterygota</taxon>
        <taxon>Neoptera</taxon>
        <taxon>Paraneoptera</taxon>
        <taxon>Psocodea</taxon>
        <taxon>Troctomorpha</taxon>
        <taxon>Phthiraptera</taxon>
        <taxon>Anoplura</taxon>
        <taxon>Pediculidae</taxon>
        <taxon>Pediculus</taxon>
    </lineage>
</organism>
<gene>
    <name evidence="2" type="primary">8233784</name>
    <name evidence="1" type="ORF">Phum_PHUM017920</name>
</gene>